<dbReference type="SUPFAM" id="SSF52096">
    <property type="entry name" value="ClpP/crotonase"/>
    <property type="match status" value="1"/>
</dbReference>
<accession>A0A1G8D7F5</accession>
<dbReference type="GO" id="GO:0006635">
    <property type="term" value="P:fatty acid beta-oxidation"/>
    <property type="evidence" value="ECO:0007669"/>
    <property type="project" value="TreeGrafter"/>
</dbReference>
<dbReference type="CDD" id="cd06558">
    <property type="entry name" value="crotonase-like"/>
    <property type="match status" value="1"/>
</dbReference>
<evidence type="ECO:0000256" key="3">
    <source>
        <dbReference type="SAM" id="MobiDB-lite"/>
    </source>
</evidence>
<dbReference type="Pfam" id="PF00378">
    <property type="entry name" value="ECH_1"/>
    <property type="match status" value="1"/>
</dbReference>
<feature type="compositionally biased region" description="Gly residues" evidence="3">
    <location>
        <begin position="1"/>
        <end position="10"/>
    </location>
</feature>
<dbReference type="InterPro" id="IPR029045">
    <property type="entry name" value="ClpP/crotonase-like_dom_sf"/>
</dbReference>
<dbReference type="InterPro" id="IPR018376">
    <property type="entry name" value="Enoyl-CoA_hyd/isom_CS"/>
</dbReference>
<gene>
    <name evidence="4" type="ORF">SAMN05216377_12513</name>
</gene>
<sequence length="278" mass="28743">MTPPQGGTGDGSPSAARGVDADGRDSPGLEARAAGESSQVAIVVTENAVTVSFNNPARRNVFTPEVALSVVDALEVAASQRLPLVLRSAAPGMFVAGADLVSVRARTTNDSLDRSTGKVFDQLYDHPYPTVAVVDGFALGGGCELALACDFRISTPDARWGLPEVTLGLIPSAGGLSRLRSLVGESIAVDLTLTGRRISGAEAARIGLVQRLASAENLDEQLAALLHELSQADPMALRLAKGAMRVVGDQNRLVDAAAQALCIANPDAQARIEALLGK</sequence>
<dbReference type="Proteomes" id="UP000198967">
    <property type="component" value="Unassembled WGS sequence"/>
</dbReference>
<proteinExistence type="inferred from homology"/>
<reference evidence="4 5" key="1">
    <citation type="submission" date="2016-10" db="EMBL/GenBank/DDBJ databases">
        <authorList>
            <person name="de Groot N.N."/>
        </authorList>
    </citation>
    <scope>NUCLEOTIDE SEQUENCE [LARGE SCALE GENOMIC DNA]</scope>
    <source>
        <strain evidence="4 5">CGMCC 4.3143</strain>
    </source>
</reference>
<keyword evidence="5" id="KW-1185">Reference proteome</keyword>
<evidence type="ECO:0000256" key="2">
    <source>
        <dbReference type="RuleBase" id="RU003707"/>
    </source>
</evidence>
<dbReference type="PANTHER" id="PTHR11941:SF54">
    <property type="entry name" value="ENOYL-COA HYDRATASE, MITOCHONDRIAL"/>
    <property type="match status" value="1"/>
</dbReference>
<evidence type="ECO:0000313" key="5">
    <source>
        <dbReference type="Proteomes" id="UP000198967"/>
    </source>
</evidence>
<dbReference type="AlphaFoldDB" id="A0A1G8D7F5"/>
<name>A0A1G8D7F5_PSEOR</name>
<dbReference type="PROSITE" id="PS00166">
    <property type="entry name" value="ENOYL_COA_HYDRATASE"/>
    <property type="match status" value="1"/>
</dbReference>
<evidence type="ECO:0000313" key="4">
    <source>
        <dbReference type="EMBL" id="SDH53463.1"/>
    </source>
</evidence>
<protein>
    <submittedName>
        <fullName evidence="4">Short chain enoyl-CoA hydratase</fullName>
    </submittedName>
</protein>
<dbReference type="GO" id="GO:0003824">
    <property type="term" value="F:catalytic activity"/>
    <property type="evidence" value="ECO:0007669"/>
    <property type="project" value="InterPro"/>
</dbReference>
<dbReference type="InterPro" id="IPR001753">
    <property type="entry name" value="Enoyl-CoA_hydra/iso"/>
</dbReference>
<dbReference type="PANTHER" id="PTHR11941">
    <property type="entry name" value="ENOYL-COA HYDRATASE-RELATED"/>
    <property type="match status" value="1"/>
</dbReference>
<feature type="region of interest" description="Disordered" evidence="3">
    <location>
        <begin position="1"/>
        <end position="36"/>
    </location>
</feature>
<dbReference type="EMBL" id="FNBE01000025">
    <property type="protein sequence ID" value="SDH53463.1"/>
    <property type="molecule type" value="Genomic_DNA"/>
</dbReference>
<organism evidence="4 5">
    <name type="scientific">Pseudonocardia oroxyli</name>
    <dbReference type="NCBI Taxonomy" id="366584"/>
    <lineage>
        <taxon>Bacteria</taxon>
        <taxon>Bacillati</taxon>
        <taxon>Actinomycetota</taxon>
        <taxon>Actinomycetes</taxon>
        <taxon>Pseudonocardiales</taxon>
        <taxon>Pseudonocardiaceae</taxon>
        <taxon>Pseudonocardia</taxon>
    </lineage>
</organism>
<evidence type="ECO:0000256" key="1">
    <source>
        <dbReference type="ARBA" id="ARBA00005254"/>
    </source>
</evidence>
<dbReference type="OrthoDB" id="8452484at2"/>
<comment type="similarity">
    <text evidence="1 2">Belongs to the enoyl-CoA hydratase/isomerase family.</text>
</comment>
<dbReference type="STRING" id="366584.SAMN05216377_12513"/>
<dbReference type="Gene3D" id="3.90.226.10">
    <property type="entry name" value="2-enoyl-CoA Hydratase, Chain A, domain 1"/>
    <property type="match status" value="1"/>
</dbReference>